<dbReference type="EMBL" id="LSYS01004973">
    <property type="protein sequence ID" value="OPJ78833.1"/>
    <property type="molecule type" value="Genomic_DNA"/>
</dbReference>
<evidence type="ECO:0000313" key="1">
    <source>
        <dbReference type="EMBL" id="OPJ78833.1"/>
    </source>
</evidence>
<dbReference type="Proteomes" id="UP000190648">
    <property type="component" value="Unassembled WGS sequence"/>
</dbReference>
<accession>A0A1V4K388</accession>
<reference evidence="1 2" key="1">
    <citation type="submission" date="2016-02" db="EMBL/GenBank/DDBJ databases">
        <title>Band-tailed pigeon sequencing and assembly.</title>
        <authorList>
            <person name="Soares A.E."/>
            <person name="Novak B.J."/>
            <person name="Rice E.S."/>
            <person name="O'Connell B."/>
            <person name="Chang D."/>
            <person name="Weber S."/>
            <person name="Shapiro B."/>
        </authorList>
    </citation>
    <scope>NUCLEOTIDE SEQUENCE [LARGE SCALE GENOMIC DNA]</scope>
    <source>
        <strain evidence="1">BTP2013</strain>
        <tissue evidence="1">Blood</tissue>
    </source>
</reference>
<organism evidence="1 2">
    <name type="scientific">Patagioenas fasciata monilis</name>
    <dbReference type="NCBI Taxonomy" id="372326"/>
    <lineage>
        <taxon>Eukaryota</taxon>
        <taxon>Metazoa</taxon>
        <taxon>Chordata</taxon>
        <taxon>Craniata</taxon>
        <taxon>Vertebrata</taxon>
        <taxon>Euteleostomi</taxon>
        <taxon>Archelosauria</taxon>
        <taxon>Archosauria</taxon>
        <taxon>Dinosauria</taxon>
        <taxon>Saurischia</taxon>
        <taxon>Theropoda</taxon>
        <taxon>Coelurosauria</taxon>
        <taxon>Aves</taxon>
        <taxon>Neognathae</taxon>
        <taxon>Neoaves</taxon>
        <taxon>Columbimorphae</taxon>
        <taxon>Columbiformes</taxon>
        <taxon>Columbidae</taxon>
        <taxon>Patagioenas</taxon>
    </lineage>
</organism>
<evidence type="ECO:0000313" key="2">
    <source>
        <dbReference type="Proteomes" id="UP000190648"/>
    </source>
</evidence>
<sequence length="91" mass="8937">MTSPRGGVHSADVTGAVTSSEGCDIIDGGCDIIGCWGGARDVIGACDVIDRQVRGGGSDVIIGQHQSLAAGSSDITSPSCDIIGGYDVIGG</sequence>
<comment type="caution">
    <text evidence="1">The sequence shown here is derived from an EMBL/GenBank/DDBJ whole genome shotgun (WGS) entry which is preliminary data.</text>
</comment>
<protein>
    <submittedName>
        <fullName evidence="1">Uncharacterized protein</fullName>
    </submittedName>
</protein>
<keyword evidence="2" id="KW-1185">Reference proteome</keyword>
<proteinExistence type="predicted"/>
<dbReference type="AlphaFoldDB" id="A0A1V4K388"/>
<gene>
    <name evidence="1" type="ORF">AV530_010653</name>
</gene>
<name>A0A1V4K388_PATFA</name>